<proteinExistence type="inferred from homology"/>
<dbReference type="GO" id="GO:0001228">
    <property type="term" value="F:DNA-binding transcription activator activity, RNA polymerase II-specific"/>
    <property type="evidence" value="ECO:0007669"/>
    <property type="project" value="InterPro"/>
</dbReference>
<comment type="caution">
    <text evidence="11">The sequence shown here is derived from an EMBL/GenBank/DDBJ whole genome shotgun (WGS) entry which is preliminary data.</text>
</comment>
<dbReference type="EMBL" id="LAVV01004976">
    <property type="protein sequence ID" value="KNZ61139.1"/>
    <property type="molecule type" value="Genomic_DNA"/>
</dbReference>
<sequence>MVDYLYVSGADQAYQAATEEASWNQTNNGLQSSGSPGPSSSWTTTSQTARDSFPPSSFYDADSDLAEILQQDDSENHSTNIRKTHLSHSRSFPNLHQSETPANLSGFRAASASLELAQPAEFNTYSFESHMNPASSLLFPSSNAIPQQFYAQDPYNHYQEHPQASSSGLQPTFTGMNNFRPRSDSEGSGSWVGINTPITPNDMNLNSGGYKPDLGSYGSSGFSQNSHPTTFHSSDLPPPQYPSSAPADSAFASSCYPPSLQGSHLSPDSTDLQAHSGQHAYAMNGFPAPPVLQKVRSGSTSTRTQFAEDSSQDHTLTLSHELHRPHRSTSPNTHSHALQSMPPGPTYSRSLSLESGNQSMNRNRSMSATPADFGEHLHDWNPHRNQHSLPMSAPIGHQFSNLHLDTPDRFLSTFMPSKNMIPRAEREALLAPFIRLYLSSTNRFLLGERTVLVLSGKVAQKSYGAEKRFLCPPPSALLLGCSWWAAADADPRRPMPTPGRLALHPPTTIISMSGEHSIPTEAYSEWMSMSGHVVGDQASLDDVVIAGRCVGKQLHISEVDEKTKKVEALVRVIAPGFGPPEARHIGTFPSKPIKVISKPSKKRQSIKNLDLCIHHGTTIALFNRLRSRVSLFFSFFLVGGLISFGLFNLTFAVQYIETVSTKYLCVSGPSASFPAGDWRAMSGMEEKPFAPGEDATCFVARTSAWDPFIIYLVDPSKPPTVTDNVPPAYPPPPGYPRAPSNALPVSPNSGPIPIYYNQPVVLQCLSTAVVSPVMIIRKVDKGSTAIGGASLEGNISSSQPDMPVAPGEVLGDPVSQLHKIALEVMADPYSAYMAPATSPYAGFPGSGSFLACLGENVGVHRAESGRQAVTPMMTPPTSASSSKSFGNTNADALTEANYLASNLGQPLLSSGNTRARSNTPNVALEVDLRSSDGGKVRRSRKVSSSLLSGRALSKNRRRGGSISSGGPDEHTSESEGGLSNTMYPHASKVWTIECGEPAVWTIVGCDVERHTFWIPPVLINGKPSSPISPGTLSDVFTTPIPSIPIGYDTPTPIPRISKYLPPNPASSDPQDLKMIIIYGANLSPHLHVWFGDIPSPHVEHKCAEVILAQPPHHPMNGQSPTARQLLLVSDDGIVFPSKVYFTSF</sequence>
<dbReference type="VEuPathDB" id="FungiDB:VP01_1447g7"/>
<comment type="subcellular location">
    <subcellularLocation>
        <location evidence="1">Nucleus</location>
    </subcellularLocation>
</comment>
<dbReference type="SUPFAM" id="SSF49417">
    <property type="entry name" value="p53-like transcription factors"/>
    <property type="match status" value="1"/>
</dbReference>
<keyword evidence="8" id="KW-1133">Transmembrane helix</keyword>
<dbReference type="GO" id="GO:0005634">
    <property type="term" value="C:nucleus"/>
    <property type="evidence" value="ECO:0007669"/>
    <property type="project" value="UniProtKB-SubCell"/>
</dbReference>
<dbReference type="Gene3D" id="2.80.10.50">
    <property type="match status" value="1"/>
</dbReference>
<dbReference type="AlphaFoldDB" id="A0A0L6VKA5"/>
<feature type="region of interest" description="Disordered" evidence="7">
    <location>
        <begin position="865"/>
        <end position="888"/>
    </location>
</feature>
<dbReference type="Gene3D" id="2.60.40.10">
    <property type="entry name" value="Immunoglobulins"/>
    <property type="match status" value="1"/>
</dbReference>
<feature type="domain" description="Beta-trefoil DNA-binding" evidence="10">
    <location>
        <begin position="611"/>
        <end position="952"/>
    </location>
</feature>
<feature type="region of interest" description="Disordered" evidence="7">
    <location>
        <begin position="18"/>
        <end position="57"/>
    </location>
</feature>
<dbReference type="InterPro" id="IPR037095">
    <property type="entry name" value="RBP-J/Cbf11_DNA-bd_sf"/>
</dbReference>
<evidence type="ECO:0000256" key="8">
    <source>
        <dbReference type="SAM" id="Phobius"/>
    </source>
</evidence>
<keyword evidence="4" id="KW-0238">DNA-binding</keyword>
<dbReference type="STRING" id="27349.A0A0L6VKA5"/>
<feature type="region of interest" description="Disordered" evidence="7">
    <location>
        <begin position="158"/>
        <end position="384"/>
    </location>
</feature>
<keyword evidence="3" id="KW-0805">Transcription regulation</keyword>
<comment type="similarity">
    <text evidence="2">Belongs to the Su(H) family.</text>
</comment>
<evidence type="ECO:0000256" key="5">
    <source>
        <dbReference type="ARBA" id="ARBA00023163"/>
    </source>
</evidence>
<dbReference type="Proteomes" id="UP000037035">
    <property type="component" value="Unassembled WGS sequence"/>
</dbReference>
<feature type="compositionally biased region" description="Polar residues" evidence="7">
    <location>
        <begin position="909"/>
        <end position="921"/>
    </location>
</feature>
<evidence type="ECO:0000256" key="7">
    <source>
        <dbReference type="SAM" id="MobiDB-lite"/>
    </source>
</evidence>
<dbReference type="SMART" id="SM01267">
    <property type="entry name" value="LAG1_DNAbind"/>
    <property type="match status" value="1"/>
</dbReference>
<feature type="compositionally biased region" description="Low complexity" evidence="7">
    <location>
        <begin position="870"/>
        <end position="884"/>
    </location>
</feature>
<dbReference type="SUPFAM" id="SSF110217">
    <property type="entry name" value="DNA-binding protein LAG-1 (CSL)"/>
    <property type="match status" value="1"/>
</dbReference>
<dbReference type="Pfam" id="PF09271">
    <property type="entry name" value="LAG1-DNAbind"/>
    <property type="match status" value="1"/>
</dbReference>
<dbReference type="Gene3D" id="2.60.40.1450">
    <property type="entry name" value="LAG1, DNA binding domain"/>
    <property type="match status" value="1"/>
</dbReference>
<dbReference type="InterPro" id="IPR008967">
    <property type="entry name" value="p53-like_TF_DNA-bd_sf"/>
</dbReference>
<evidence type="ECO:0000313" key="12">
    <source>
        <dbReference type="Proteomes" id="UP000037035"/>
    </source>
</evidence>
<feature type="region of interest" description="Disordered" evidence="7">
    <location>
        <begin position="909"/>
        <end position="980"/>
    </location>
</feature>
<dbReference type="InterPro" id="IPR015350">
    <property type="entry name" value="Beta-trefoil_DNA-bd_dom"/>
</dbReference>
<feature type="compositionally biased region" description="Polar residues" evidence="7">
    <location>
        <begin position="21"/>
        <end position="30"/>
    </location>
</feature>
<keyword evidence="6" id="KW-0539">Nucleus</keyword>
<dbReference type="InterPro" id="IPR038007">
    <property type="entry name" value="RBP-Jkappa_IPT"/>
</dbReference>
<dbReference type="InterPro" id="IPR036358">
    <property type="entry name" value="BTD_sf"/>
</dbReference>
<feature type="compositionally biased region" description="Low complexity" evidence="7">
    <location>
        <begin position="242"/>
        <end position="254"/>
    </location>
</feature>
<feature type="compositionally biased region" description="Polar residues" evidence="7">
    <location>
        <begin position="260"/>
        <end position="276"/>
    </location>
</feature>
<keyword evidence="12" id="KW-1185">Reference proteome</keyword>
<dbReference type="InterPro" id="IPR015351">
    <property type="entry name" value="RBP-J/Cbf11/Cbf12_DNA-bd"/>
</dbReference>
<dbReference type="GO" id="GO:0000978">
    <property type="term" value="F:RNA polymerase II cis-regulatory region sequence-specific DNA binding"/>
    <property type="evidence" value="ECO:0007669"/>
    <property type="project" value="InterPro"/>
</dbReference>
<dbReference type="InterPro" id="IPR014756">
    <property type="entry name" value="Ig_E-set"/>
</dbReference>
<evidence type="ECO:0000313" key="11">
    <source>
        <dbReference type="EMBL" id="KNZ61139.1"/>
    </source>
</evidence>
<dbReference type="FunFam" id="2.80.10.50:FF:000074">
    <property type="entry name" value="Related to J kappa-recombination signal binding protein"/>
    <property type="match status" value="1"/>
</dbReference>
<evidence type="ECO:0000256" key="1">
    <source>
        <dbReference type="ARBA" id="ARBA00004123"/>
    </source>
</evidence>
<feature type="transmembrane region" description="Helical" evidence="8">
    <location>
        <begin position="631"/>
        <end position="656"/>
    </location>
</feature>
<evidence type="ECO:0000256" key="3">
    <source>
        <dbReference type="ARBA" id="ARBA00023015"/>
    </source>
</evidence>
<accession>A0A0L6VKA5</accession>
<dbReference type="PANTHER" id="PTHR10665">
    <property type="entry name" value="RECOMBINING BINDING PROTEIN SUPPRESSOR OF HAIRLESS"/>
    <property type="match status" value="1"/>
</dbReference>
<evidence type="ECO:0008006" key="13">
    <source>
        <dbReference type="Google" id="ProtNLM"/>
    </source>
</evidence>
<keyword evidence="5" id="KW-0804">Transcription</keyword>
<dbReference type="SUPFAM" id="SSF81296">
    <property type="entry name" value="E set domains"/>
    <property type="match status" value="1"/>
</dbReference>
<feature type="domain" description="RBP-J/Cbf11/Cbf12 DNA binding" evidence="9">
    <location>
        <begin position="450"/>
        <end position="610"/>
    </location>
</feature>
<feature type="compositionally biased region" description="Basic and acidic residues" evidence="7">
    <location>
        <begin position="373"/>
        <end position="382"/>
    </location>
</feature>
<dbReference type="Pfam" id="PF20144">
    <property type="entry name" value="TIG_SUH"/>
    <property type="match status" value="1"/>
</dbReference>
<dbReference type="FunFam" id="2.60.40.1450:FF:000003">
    <property type="entry name" value="Related to J kappa-recombination signal binding protein"/>
    <property type="match status" value="1"/>
</dbReference>
<feature type="compositionally biased region" description="Polar residues" evidence="7">
    <location>
        <begin position="196"/>
        <end position="207"/>
    </location>
</feature>
<feature type="compositionally biased region" description="Polar residues" evidence="7">
    <location>
        <begin position="217"/>
        <end position="233"/>
    </location>
</feature>
<reference evidence="11 12" key="1">
    <citation type="submission" date="2015-08" db="EMBL/GenBank/DDBJ databases">
        <title>Next Generation Sequencing and Analysis of the Genome of Puccinia sorghi L Schw, the Causal Agent of Maize Common Rust.</title>
        <authorList>
            <person name="Rochi L."/>
            <person name="Burguener G."/>
            <person name="Darino M."/>
            <person name="Turjanski A."/>
            <person name="Kreff E."/>
            <person name="Dieguez M.J."/>
            <person name="Sacco F."/>
        </authorList>
    </citation>
    <scope>NUCLEOTIDE SEQUENCE [LARGE SCALE GENOMIC DNA]</scope>
    <source>
        <strain evidence="11 12">RO10H11247</strain>
    </source>
</reference>
<evidence type="ECO:0000256" key="6">
    <source>
        <dbReference type="ARBA" id="ARBA00023242"/>
    </source>
</evidence>
<keyword evidence="8" id="KW-0812">Transmembrane</keyword>
<dbReference type="OrthoDB" id="5600360at2759"/>
<dbReference type="InterPro" id="IPR013783">
    <property type="entry name" value="Ig-like_fold"/>
</dbReference>
<evidence type="ECO:0000259" key="9">
    <source>
        <dbReference type="SMART" id="SM01267"/>
    </source>
</evidence>
<keyword evidence="8" id="KW-0472">Membrane</keyword>
<name>A0A0L6VKA5_9BASI</name>
<dbReference type="InterPro" id="IPR040159">
    <property type="entry name" value="CLS_fam"/>
</dbReference>
<feature type="compositionally biased region" description="Polar residues" evidence="7">
    <location>
        <begin position="328"/>
        <end position="338"/>
    </location>
</feature>
<feature type="compositionally biased region" description="Low complexity" evidence="7">
    <location>
        <begin position="31"/>
        <end position="48"/>
    </location>
</feature>
<feature type="compositionally biased region" description="Polar residues" evidence="7">
    <location>
        <begin position="347"/>
        <end position="368"/>
    </location>
</feature>
<organism evidence="11 12">
    <name type="scientific">Puccinia sorghi</name>
    <dbReference type="NCBI Taxonomy" id="27349"/>
    <lineage>
        <taxon>Eukaryota</taxon>
        <taxon>Fungi</taxon>
        <taxon>Dikarya</taxon>
        <taxon>Basidiomycota</taxon>
        <taxon>Pucciniomycotina</taxon>
        <taxon>Pucciniomycetes</taxon>
        <taxon>Pucciniales</taxon>
        <taxon>Pucciniaceae</taxon>
        <taxon>Puccinia</taxon>
    </lineage>
</organism>
<feature type="compositionally biased region" description="Polar residues" evidence="7">
    <location>
        <begin position="296"/>
        <end position="318"/>
    </location>
</feature>
<dbReference type="SMART" id="SM01268">
    <property type="entry name" value="BTD"/>
    <property type="match status" value="1"/>
</dbReference>
<feature type="compositionally biased region" description="Polar residues" evidence="7">
    <location>
        <begin position="162"/>
        <end position="177"/>
    </location>
</feature>
<gene>
    <name evidence="11" type="ORF">VP01_1447g7</name>
</gene>
<evidence type="ECO:0000256" key="2">
    <source>
        <dbReference type="ARBA" id="ARBA00009704"/>
    </source>
</evidence>
<feature type="compositionally biased region" description="Basic and acidic residues" evidence="7">
    <location>
        <begin position="926"/>
        <end position="935"/>
    </location>
</feature>
<protein>
    <recommendedName>
        <fullName evidence="13">LAG1-DNAbind-domain-containing protein</fullName>
    </recommendedName>
</protein>
<evidence type="ECO:0000256" key="4">
    <source>
        <dbReference type="ARBA" id="ARBA00023125"/>
    </source>
</evidence>
<evidence type="ECO:0000259" key="10">
    <source>
        <dbReference type="SMART" id="SM01268"/>
    </source>
</evidence>